<proteinExistence type="predicted"/>
<gene>
    <name evidence="2" type="ORF">EBN88_25785</name>
</gene>
<dbReference type="GO" id="GO:0043565">
    <property type="term" value="F:sequence-specific DNA binding"/>
    <property type="evidence" value="ECO:0007669"/>
    <property type="project" value="InterPro"/>
</dbReference>
<protein>
    <submittedName>
        <fullName evidence="2">Helix-turn-helix domain-containing protein</fullName>
    </submittedName>
</protein>
<dbReference type="InterPro" id="IPR018060">
    <property type="entry name" value="HTH_AraC"/>
</dbReference>
<accession>A0A3M2LAD9</accession>
<dbReference type="AlphaFoldDB" id="A0A3M2LAD9"/>
<dbReference type="PROSITE" id="PS01124">
    <property type="entry name" value="HTH_ARAC_FAMILY_2"/>
    <property type="match status" value="1"/>
</dbReference>
<evidence type="ECO:0000313" key="3">
    <source>
        <dbReference type="Proteomes" id="UP000278673"/>
    </source>
</evidence>
<reference evidence="2 3" key="1">
    <citation type="submission" date="2018-10" db="EMBL/GenBank/DDBJ databases">
        <title>Isolation, diversity and antifungal activity of actinobacteria from wheat.</title>
        <authorList>
            <person name="Han C."/>
        </authorList>
    </citation>
    <scope>NUCLEOTIDE SEQUENCE [LARGE SCALE GENOMIC DNA]</scope>
    <source>
        <strain evidence="2 3">NEAU-YY642</strain>
    </source>
</reference>
<dbReference type="SMART" id="SM00342">
    <property type="entry name" value="HTH_ARAC"/>
    <property type="match status" value="1"/>
</dbReference>
<dbReference type="Pfam" id="PF12833">
    <property type="entry name" value="HTH_18"/>
    <property type="match status" value="1"/>
</dbReference>
<dbReference type="Proteomes" id="UP000278673">
    <property type="component" value="Unassembled WGS sequence"/>
</dbReference>
<feature type="domain" description="HTH araC/xylS-type" evidence="1">
    <location>
        <begin position="149"/>
        <end position="221"/>
    </location>
</feature>
<comment type="caution">
    <text evidence="2">The sequence shown here is derived from an EMBL/GenBank/DDBJ whole genome shotgun (WGS) entry which is preliminary data.</text>
</comment>
<dbReference type="Gene3D" id="1.10.10.60">
    <property type="entry name" value="Homeodomain-like"/>
    <property type="match status" value="1"/>
</dbReference>
<sequence>MGLSVECRDSDSPWVARVWRSTSARVDSMTSVANPHWELVIWEEAGRVNAGLQGPESRASVAPVPQDATFFGITFALGTWMPHLAVSRLVDGSAALPDTTRRSFYLRGSAWHLPTFDNAEAFVRRLVREDILASDPVVTSVLAGGEPKVSARTAQRRFVASTGLTRGAIRQIERAREAALLIQGGVPAGEVVHRLGYFDQPHLARSLSRFVGRTATQLSARTEEEAMSLPYKTGPLGLA</sequence>
<evidence type="ECO:0000259" key="1">
    <source>
        <dbReference type="PROSITE" id="PS01124"/>
    </source>
</evidence>
<dbReference type="EMBL" id="RFFJ01000217">
    <property type="protein sequence ID" value="RMI31558.1"/>
    <property type="molecule type" value="Genomic_DNA"/>
</dbReference>
<dbReference type="GO" id="GO:0003700">
    <property type="term" value="F:DNA-binding transcription factor activity"/>
    <property type="evidence" value="ECO:0007669"/>
    <property type="project" value="InterPro"/>
</dbReference>
<keyword evidence="3" id="KW-1185">Reference proteome</keyword>
<dbReference type="RefSeq" id="WP_122399457.1">
    <property type="nucleotide sequence ID" value="NZ_RFFJ01000217.1"/>
</dbReference>
<organism evidence="2 3">
    <name type="scientific">Streptomyces triticirhizae</name>
    <dbReference type="NCBI Taxonomy" id="2483353"/>
    <lineage>
        <taxon>Bacteria</taxon>
        <taxon>Bacillati</taxon>
        <taxon>Actinomycetota</taxon>
        <taxon>Actinomycetes</taxon>
        <taxon>Kitasatosporales</taxon>
        <taxon>Streptomycetaceae</taxon>
        <taxon>Streptomyces</taxon>
    </lineage>
</organism>
<name>A0A3M2LAD9_9ACTN</name>
<evidence type="ECO:0000313" key="2">
    <source>
        <dbReference type="EMBL" id="RMI31558.1"/>
    </source>
</evidence>